<feature type="domain" description="SLH" evidence="8">
    <location>
        <begin position="948"/>
        <end position="1011"/>
    </location>
</feature>
<dbReference type="PANTHER" id="PTHR43399">
    <property type="entry name" value="SUBTILISIN-RELATED"/>
    <property type="match status" value="1"/>
</dbReference>
<dbReference type="PANTHER" id="PTHR43399:SF4">
    <property type="entry name" value="CELL WALL-ASSOCIATED PROTEASE"/>
    <property type="match status" value="1"/>
</dbReference>
<dbReference type="Pfam" id="PF00395">
    <property type="entry name" value="SLH"/>
    <property type="match status" value="3"/>
</dbReference>
<keyword evidence="7" id="KW-1133">Transmembrane helix</keyword>
<keyword evidence="7" id="KW-0472">Membrane</keyword>
<feature type="active site" description="Charge relay system" evidence="5">
    <location>
        <position position="467"/>
    </location>
</feature>
<dbReference type="SUPFAM" id="SSF89260">
    <property type="entry name" value="Collagen-binding domain"/>
    <property type="match status" value="2"/>
</dbReference>
<dbReference type="Gene3D" id="2.60.120.380">
    <property type="match status" value="3"/>
</dbReference>
<dbReference type="InterPro" id="IPR015500">
    <property type="entry name" value="Peptidase_S8_subtilisin-rel"/>
</dbReference>
<dbReference type="PROSITE" id="PS00137">
    <property type="entry name" value="SUBTILASE_HIS"/>
    <property type="match status" value="1"/>
</dbReference>
<sequence>MNIDYQNDAKKKQDQQNANPASHMNGAAAARAWPKAKRLVRGRGADCLALLTRRGLRRAFLALLLGSIALWGLSAPGASAPGGGPPAGYAQASGAAALAEQPQSWLLKWSSPELAHELSGVEIIRRQSEAAVDVVRPAKDAGGELDDWLRRVSSAPGVEYVHPNHKVQMLSNSGDSSDSEEDENQEDQDQQVEQAAKTPAEEEEYAAVSKDAGAKTSSSLTTESPAANEPQASAKAAPVKANDPELSKQSHLAQIGAQKAWETVREHTGITIALVDTGVDLDHPDLKDNLVPGVNLVDSKKQPDDDNGHGTSVAGVIAAKGNNGIGVAGILWNAKIMPIKALDEWGDGTEQDLGEGILYAVRNGAKVVVLSVGLHRYSPYMQDIVNYAENNGVLLVAAAGNDGVTLGSKAHVKYPAAYPTVLAVGGVKADGQPDPRSNPGSELDLLAPWNVYTTGVNGTYKKEEGSSMAAPQAAAAAALVMAQNPDFKPYQVRELLRQTAKDIGPKGADSTSGYGILQLDKAVTAVLSKDGHEPNNSIGAAATFPLMSQMIAELESAKDQDWYVIDVPYDGKLTIYYKGMPESGQAVPVVRFTHYAGGKQLSSTDTKLSTKTMDFDVKKGKQYIQVQYGSPEERRALAYSLMSSFTMSPDPYEPNDRLANAFKLQAKSQTITGSFHQTADRDWFAVTFKEDGKLQLTLEGSTARMDLGLSIQREGGSLTLYDENGEGMNEWTPVMSVTPGTYYIRVHNAISLEASPTVGTYKLRLDYKPELTDPNEPNDKSYEGLLMNPGTEYKGVIHSTSDIDWFQFRMPSSGIVRMNVGDVPADASLKLELYDKRMTRVALGTTGSAGKLQTQEQVLQTGVYYVKLTSSKAFTNQYYRLSYQSEELISGFRDIKGHWARDEITAMAGSGIVNGTGNYRFQPERNITRAEAVAMIVKAYKPLTGTVVTKSFSDVSSSHWANDAIRRAVQQGWVNGFPDGTFKPDRPVTRAEMAVMIGHAEGIAARIPTSRPFQDVSQYEWYSAMLHAMKLEGKLKGVEPNRFKPEGNASRAEFTVLLYRYYKD</sequence>
<name>A0A3A6PLG1_9BACL</name>
<protein>
    <submittedName>
        <fullName evidence="9">Peptidase S8</fullName>
    </submittedName>
</protein>
<dbReference type="InterPro" id="IPR001119">
    <property type="entry name" value="SLH_dom"/>
</dbReference>
<evidence type="ECO:0000256" key="2">
    <source>
        <dbReference type="ARBA" id="ARBA00022670"/>
    </source>
</evidence>
<feature type="region of interest" description="Disordered" evidence="6">
    <location>
        <begin position="159"/>
        <end position="250"/>
    </location>
</feature>
<dbReference type="PROSITE" id="PS00136">
    <property type="entry name" value="SUBTILASE_ASP"/>
    <property type="match status" value="1"/>
</dbReference>
<keyword evidence="10" id="KW-1185">Reference proteome</keyword>
<feature type="transmembrane region" description="Helical" evidence="7">
    <location>
        <begin position="59"/>
        <end position="78"/>
    </location>
</feature>
<dbReference type="RefSeq" id="WP_120114307.1">
    <property type="nucleotide sequence ID" value="NZ_QXQB01000008.1"/>
</dbReference>
<keyword evidence="2 5" id="KW-0645">Protease</keyword>
<feature type="active site" description="Charge relay system" evidence="5">
    <location>
        <position position="309"/>
    </location>
</feature>
<dbReference type="PRINTS" id="PR00723">
    <property type="entry name" value="SUBTILISIN"/>
</dbReference>
<feature type="domain" description="SLH" evidence="8">
    <location>
        <begin position="887"/>
        <end position="947"/>
    </location>
</feature>
<evidence type="ECO:0000256" key="7">
    <source>
        <dbReference type="SAM" id="Phobius"/>
    </source>
</evidence>
<feature type="domain" description="SLH" evidence="8">
    <location>
        <begin position="1012"/>
        <end position="1064"/>
    </location>
</feature>
<accession>A0A3A6PLG1</accession>
<evidence type="ECO:0000259" key="8">
    <source>
        <dbReference type="PROSITE" id="PS51272"/>
    </source>
</evidence>
<evidence type="ECO:0000256" key="3">
    <source>
        <dbReference type="ARBA" id="ARBA00022801"/>
    </source>
</evidence>
<comment type="similarity">
    <text evidence="1 5">Belongs to the peptidase S8 family.</text>
</comment>
<dbReference type="PROSITE" id="PS51272">
    <property type="entry name" value="SLH"/>
    <property type="match status" value="3"/>
</dbReference>
<organism evidence="9 10">
    <name type="scientific">Paenibacillus pinisoli</name>
    <dbReference type="NCBI Taxonomy" id="1276110"/>
    <lineage>
        <taxon>Bacteria</taxon>
        <taxon>Bacillati</taxon>
        <taxon>Bacillota</taxon>
        <taxon>Bacilli</taxon>
        <taxon>Bacillales</taxon>
        <taxon>Paenibacillaceae</taxon>
        <taxon>Paenibacillus</taxon>
    </lineage>
</organism>
<dbReference type="Proteomes" id="UP000267798">
    <property type="component" value="Unassembled WGS sequence"/>
</dbReference>
<evidence type="ECO:0000313" key="9">
    <source>
        <dbReference type="EMBL" id="RJX36913.1"/>
    </source>
</evidence>
<evidence type="ECO:0000256" key="6">
    <source>
        <dbReference type="SAM" id="MobiDB-lite"/>
    </source>
</evidence>
<keyword evidence="3 5" id="KW-0378">Hydrolase</keyword>
<evidence type="ECO:0000256" key="4">
    <source>
        <dbReference type="ARBA" id="ARBA00022825"/>
    </source>
</evidence>
<evidence type="ECO:0000313" key="10">
    <source>
        <dbReference type="Proteomes" id="UP000267798"/>
    </source>
</evidence>
<dbReference type="InterPro" id="IPR022398">
    <property type="entry name" value="Peptidase_S8_His-AS"/>
</dbReference>
<dbReference type="InterPro" id="IPR051048">
    <property type="entry name" value="Peptidase_S8/S53_subtilisin"/>
</dbReference>
<feature type="compositionally biased region" description="Low complexity" evidence="6">
    <location>
        <begin position="15"/>
        <end position="27"/>
    </location>
</feature>
<feature type="compositionally biased region" description="Acidic residues" evidence="6">
    <location>
        <begin position="177"/>
        <end position="190"/>
    </location>
</feature>
<feature type="active site" description="Charge relay system" evidence="5">
    <location>
        <position position="276"/>
    </location>
</feature>
<proteinExistence type="inferred from homology"/>
<dbReference type="InterPro" id="IPR023827">
    <property type="entry name" value="Peptidase_S8_Asp-AS"/>
</dbReference>
<dbReference type="GO" id="GO:0006508">
    <property type="term" value="P:proteolysis"/>
    <property type="evidence" value="ECO:0007669"/>
    <property type="project" value="UniProtKB-KW"/>
</dbReference>
<evidence type="ECO:0000256" key="1">
    <source>
        <dbReference type="ARBA" id="ARBA00011073"/>
    </source>
</evidence>
<dbReference type="InterPro" id="IPR036852">
    <property type="entry name" value="Peptidase_S8/S53_dom_sf"/>
</dbReference>
<keyword evidence="4 5" id="KW-0720">Serine protease</keyword>
<dbReference type="InterPro" id="IPR000209">
    <property type="entry name" value="Peptidase_S8/S53_dom"/>
</dbReference>
<dbReference type="GO" id="GO:0004252">
    <property type="term" value="F:serine-type endopeptidase activity"/>
    <property type="evidence" value="ECO:0007669"/>
    <property type="project" value="UniProtKB-UniRule"/>
</dbReference>
<evidence type="ECO:0000256" key="5">
    <source>
        <dbReference type="PROSITE-ProRule" id="PRU01240"/>
    </source>
</evidence>
<keyword evidence="7" id="KW-0812">Transmembrane</keyword>
<dbReference type="Pfam" id="PF00082">
    <property type="entry name" value="Peptidase_S8"/>
    <property type="match status" value="1"/>
</dbReference>
<dbReference type="EMBL" id="QXQB01000008">
    <property type="protein sequence ID" value="RJX36913.1"/>
    <property type="molecule type" value="Genomic_DNA"/>
</dbReference>
<dbReference type="Gene3D" id="3.40.50.200">
    <property type="entry name" value="Peptidase S8/S53 domain"/>
    <property type="match status" value="1"/>
</dbReference>
<gene>
    <name evidence="9" type="ORF">D3P09_25725</name>
</gene>
<dbReference type="PROSITE" id="PS51892">
    <property type="entry name" value="SUBTILASE"/>
    <property type="match status" value="1"/>
</dbReference>
<dbReference type="SUPFAM" id="SSF52743">
    <property type="entry name" value="Subtilisin-like"/>
    <property type="match status" value="1"/>
</dbReference>
<comment type="caution">
    <text evidence="9">The sequence shown here is derived from an EMBL/GenBank/DDBJ whole genome shotgun (WGS) entry which is preliminary data.</text>
</comment>
<feature type="region of interest" description="Disordered" evidence="6">
    <location>
        <begin position="1"/>
        <end position="27"/>
    </location>
</feature>
<dbReference type="OrthoDB" id="9798386at2"/>
<feature type="compositionally biased region" description="Polar residues" evidence="6">
    <location>
        <begin position="215"/>
        <end position="225"/>
    </location>
</feature>
<dbReference type="AlphaFoldDB" id="A0A3A6PLG1"/>
<reference evidence="9 10" key="1">
    <citation type="submission" date="2018-09" db="EMBL/GenBank/DDBJ databases">
        <title>Paenibacillus aracenensis nov. sp. isolated from a cave in southern Spain.</title>
        <authorList>
            <person name="Jurado V."/>
            <person name="Gutierrez-Patricio S."/>
            <person name="Gonzalez-Pimentel J.L."/>
            <person name="Miller A.Z."/>
            <person name="Laiz L."/>
            <person name="Saiz-Jimenez C."/>
        </authorList>
    </citation>
    <scope>NUCLEOTIDE SEQUENCE [LARGE SCALE GENOMIC DNA]</scope>
    <source>
        <strain evidence="9 10">JCM 19203</strain>
    </source>
</reference>